<feature type="domain" description="AAA+ ATPase" evidence="7">
    <location>
        <begin position="259"/>
        <end position="398"/>
    </location>
</feature>
<evidence type="ECO:0000256" key="2">
    <source>
        <dbReference type="ARBA" id="ARBA00022741"/>
    </source>
</evidence>
<evidence type="ECO:0000256" key="5">
    <source>
        <dbReference type="SAM" id="Coils"/>
    </source>
</evidence>
<feature type="compositionally biased region" description="Polar residues" evidence="6">
    <location>
        <begin position="1"/>
        <end position="16"/>
    </location>
</feature>
<dbReference type="Pfam" id="PF17862">
    <property type="entry name" value="AAA_lid_3"/>
    <property type="match status" value="1"/>
</dbReference>
<evidence type="ECO:0000313" key="8">
    <source>
        <dbReference type="EMBL" id="KAG0687194.1"/>
    </source>
</evidence>
<proteinExistence type="predicted"/>
<keyword evidence="3" id="KW-0067">ATP-binding</keyword>
<dbReference type="InterPro" id="IPR003593">
    <property type="entry name" value="AAA+_ATPase"/>
</dbReference>
<comment type="subcellular location">
    <subcellularLocation>
        <location evidence="1">Membrane</location>
        <topology evidence="1">Peripheral membrane protein</topology>
    </subcellularLocation>
</comment>
<dbReference type="GO" id="GO:0016887">
    <property type="term" value="F:ATP hydrolysis activity"/>
    <property type="evidence" value="ECO:0007669"/>
    <property type="project" value="InterPro"/>
</dbReference>
<dbReference type="AlphaFoldDB" id="A0A9P6WI46"/>
<feature type="non-terminal residue" evidence="8">
    <location>
        <position position="1"/>
    </location>
</feature>
<evidence type="ECO:0000256" key="6">
    <source>
        <dbReference type="SAM" id="MobiDB-lite"/>
    </source>
</evidence>
<dbReference type="PANTHER" id="PTHR23077">
    <property type="entry name" value="AAA-FAMILY ATPASE"/>
    <property type="match status" value="1"/>
</dbReference>
<evidence type="ECO:0000256" key="4">
    <source>
        <dbReference type="ARBA" id="ARBA00023054"/>
    </source>
</evidence>
<dbReference type="GO" id="GO:0005524">
    <property type="term" value="F:ATP binding"/>
    <property type="evidence" value="ECO:0007669"/>
    <property type="project" value="UniProtKB-KW"/>
</dbReference>
<feature type="compositionally biased region" description="Low complexity" evidence="6">
    <location>
        <begin position="24"/>
        <end position="34"/>
    </location>
</feature>
<dbReference type="InterPro" id="IPR027417">
    <property type="entry name" value="P-loop_NTPase"/>
</dbReference>
<dbReference type="InterPro" id="IPR050168">
    <property type="entry name" value="AAA_ATPase_domain"/>
</dbReference>
<keyword evidence="9" id="KW-1185">Reference proteome</keyword>
<evidence type="ECO:0000256" key="3">
    <source>
        <dbReference type="ARBA" id="ARBA00022840"/>
    </source>
</evidence>
<dbReference type="Gene3D" id="1.10.8.60">
    <property type="match status" value="1"/>
</dbReference>
<name>A0A9P6WI46_9ASCO</name>
<dbReference type="PANTHER" id="PTHR23077:SF27">
    <property type="entry name" value="ATPASE FAMILY GENE 2 PROTEIN HOMOLOG A"/>
    <property type="match status" value="1"/>
</dbReference>
<dbReference type="Gene3D" id="1.25.10.10">
    <property type="entry name" value="Leucine-rich Repeat Variant"/>
    <property type="match status" value="1"/>
</dbReference>
<dbReference type="SMART" id="SM00382">
    <property type="entry name" value="AAA"/>
    <property type="match status" value="2"/>
</dbReference>
<dbReference type="FunFam" id="3.40.50.300:FF:001025">
    <property type="entry name" value="ATPase family, AAA domain-containing 2B"/>
    <property type="match status" value="1"/>
</dbReference>
<dbReference type="GO" id="GO:0016020">
    <property type="term" value="C:membrane"/>
    <property type="evidence" value="ECO:0007669"/>
    <property type="project" value="UniProtKB-SubCell"/>
</dbReference>
<keyword evidence="4 5" id="KW-0175">Coiled coil</keyword>
<dbReference type="Pfam" id="PF00004">
    <property type="entry name" value="AAA"/>
    <property type="match status" value="2"/>
</dbReference>
<accession>A0A9P6WI46</accession>
<sequence>MAPTKSSVKKVGNSTPPDKEKSTSKTNKTKNTNNKELIIRPINENILKNFRNFANIYISEATLEEFELTIGSFVKVNIGLKEIILLVDVKNEETGDFDDNVILINQYYLDLYGILLGERANLSKFNGKLEYAKDVEIEMISNDFKIENLIDVGIIYQGLNCSNWYVKSINEGIESKIEELNLENEDEEELEKNQLLTGYLIHPKNTNIKFEIVDKLPPIFKKFKFEDIGGLDNTIEYLKKTIKIPLKNNKLFKSFGIEPPRGFLIYGNSGVGKSMILKSLSSEFRGNHIINIDGSSIISKYLGESELKIRNNFKEAIKYQPSMILIDEIDNLLPNKKNKEESNDIDIRILNTFNLMMDELNGNNKVVVIGVCNEVTSVDLSLRRPGRLDTEIEINIPDIKSRYEILQKQMNKINNKKLNKVNEEELNEIANKTHGYVGSDLYSLVRESIMKAINRYLESDDNNNNIGVTFNDFQNSMKDIRPSAMKEIMLEMPKVRWQDIGGQEELKKKIYEMIELPLKRADKFEKFGIKAPKGLLLYGPPGCSKTMTAKALATESGLNFLAIKGPEIFDKYVGENSNGEPISNIISKKGDSNKSIKSIALLEKLKLSNNISINEKLITINNILLQCNNDESIRKIFLKNDLIKILFDLLNQENQFDEILVSCFDLLKNLIIEEDYDLSIHLWRNDIWNLLVINFNKAFNSINHLNDSNVNLMSKDLLINYINNLIGVLDNLIMELNLDLIDNSIIKNLIDSNILNNLFNLLNLNDLSISLNFLQFIYDLSTITKIYLIGINLQILEIKNDLINNLDLIINEIFKILNKINLQNSKNDNEFQIIDISLDLLTTIIEIKGSNNNLKID</sequence>
<feature type="coiled-coil region" evidence="5">
    <location>
        <begin position="170"/>
        <end position="197"/>
    </location>
</feature>
<feature type="domain" description="AAA+ ATPase" evidence="7">
    <location>
        <begin position="531"/>
        <end position="857"/>
    </location>
</feature>
<feature type="region of interest" description="Disordered" evidence="6">
    <location>
        <begin position="1"/>
        <end position="34"/>
    </location>
</feature>
<dbReference type="InterPro" id="IPR003959">
    <property type="entry name" value="ATPase_AAA_core"/>
</dbReference>
<dbReference type="EMBL" id="PUHW01000300">
    <property type="protein sequence ID" value="KAG0687194.1"/>
    <property type="molecule type" value="Genomic_DNA"/>
</dbReference>
<dbReference type="Proteomes" id="UP000697127">
    <property type="component" value="Unassembled WGS sequence"/>
</dbReference>
<reference evidence="8" key="1">
    <citation type="submission" date="2020-11" db="EMBL/GenBank/DDBJ databases">
        <title>Kefir isolates.</title>
        <authorList>
            <person name="Marcisauskas S."/>
            <person name="Kim Y."/>
            <person name="Blasche S."/>
        </authorList>
    </citation>
    <scope>NUCLEOTIDE SEQUENCE</scope>
    <source>
        <strain evidence="8">Olga-1</strain>
    </source>
</reference>
<comment type="caution">
    <text evidence="8">The sequence shown here is derived from an EMBL/GenBank/DDBJ whole genome shotgun (WGS) entry which is preliminary data.</text>
</comment>
<keyword evidence="2" id="KW-0547">Nucleotide-binding</keyword>
<organism evidence="8 9">
    <name type="scientific">Pichia californica</name>
    <dbReference type="NCBI Taxonomy" id="460514"/>
    <lineage>
        <taxon>Eukaryota</taxon>
        <taxon>Fungi</taxon>
        <taxon>Dikarya</taxon>
        <taxon>Ascomycota</taxon>
        <taxon>Saccharomycotina</taxon>
        <taxon>Pichiomycetes</taxon>
        <taxon>Pichiales</taxon>
        <taxon>Pichiaceae</taxon>
        <taxon>Pichia</taxon>
    </lineage>
</organism>
<dbReference type="GO" id="GO:0005737">
    <property type="term" value="C:cytoplasm"/>
    <property type="evidence" value="ECO:0007669"/>
    <property type="project" value="TreeGrafter"/>
</dbReference>
<protein>
    <submittedName>
        <fullName evidence="8">AAA+-type ATPase</fullName>
    </submittedName>
</protein>
<evidence type="ECO:0000259" key="7">
    <source>
        <dbReference type="SMART" id="SM00382"/>
    </source>
</evidence>
<feature type="coiled-coil region" evidence="5">
    <location>
        <begin position="396"/>
        <end position="423"/>
    </location>
</feature>
<evidence type="ECO:0000256" key="1">
    <source>
        <dbReference type="ARBA" id="ARBA00004170"/>
    </source>
</evidence>
<gene>
    <name evidence="8" type="primary">AFG2</name>
    <name evidence="8" type="ORF">C6P40_002745</name>
</gene>
<dbReference type="InterPro" id="IPR041569">
    <property type="entry name" value="AAA_lid_3"/>
</dbReference>
<dbReference type="Gene3D" id="3.40.50.300">
    <property type="entry name" value="P-loop containing nucleotide triphosphate hydrolases"/>
    <property type="match status" value="2"/>
</dbReference>
<evidence type="ECO:0000313" key="9">
    <source>
        <dbReference type="Proteomes" id="UP000697127"/>
    </source>
</evidence>
<dbReference type="SUPFAM" id="SSF52540">
    <property type="entry name" value="P-loop containing nucleoside triphosphate hydrolases"/>
    <property type="match status" value="3"/>
</dbReference>
<dbReference type="InterPro" id="IPR011989">
    <property type="entry name" value="ARM-like"/>
</dbReference>